<evidence type="ECO:0000313" key="3">
    <source>
        <dbReference type="Proteomes" id="UP000655751"/>
    </source>
</evidence>
<sequence>MNPLHPRAHPNSTLVLFVLDQYHTSHGVVVNAIQRRVVAGLEDIVGRHDDPAVYGGPPGDPGLCGPGSVSWKVNSDLTSIMHAGTSAIVLELLHPSVMAGVQQLSSYQKDPFRRARTTLGYVLTTTFGNTEAATGLIDRVARIHGKINGERPDGVPFRALDPSLLTWVHISIPWMILRSYERNNAPLTAAEQDRYLAEQAVIGRMSGATGVPESMAELRDYVEAMRPHLAVTEQTLEFFEFLMTAPLLPIRAPGSLGRLLHLYYAHASMSLAPDWARRMSGFHHPPLLHKLLFAPYLTIDPYVTRRLLGEPAYYTLAKARTTGVASKAAESLAIIHQ</sequence>
<dbReference type="InterPro" id="IPR018713">
    <property type="entry name" value="MPAB/Lcp_cat_dom"/>
</dbReference>
<keyword evidence="3" id="KW-1185">Reference proteome</keyword>
<name>A0A931ID62_9NOCA</name>
<dbReference type="EMBL" id="JADMLG010000010">
    <property type="protein sequence ID" value="MBH0779249.1"/>
    <property type="molecule type" value="Genomic_DNA"/>
</dbReference>
<reference evidence="2" key="1">
    <citation type="submission" date="2020-11" db="EMBL/GenBank/DDBJ databases">
        <title>Nocardia NEAU-351.nov., a novel actinomycete isolated from the cow dung.</title>
        <authorList>
            <person name="Zhang X."/>
        </authorList>
    </citation>
    <scope>NUCLEOTIDE SEQUENCE</scope>
    <source>
        <strain evidence="2">NEAU-351</strain>
    </source>
</reference>
<dbReference type="Pfam" id="PF09995">
    <property type="entry name" value="MPAB_Lcp_cat"/>
    <property type="match status" value="1"/>
</dbReference>
<dbReference type="AlphaFoldDB" id="A0A931ID62"/>
<proteinExistence type="predicted"/>
<dbReference type="PANTHER" id="PTHR36151:SF3">
    <property type="entry name" value="ER-BOUND OXYGENASE MPAB_MPAB'_RUBBER OXYGENASE CATALYTIC DOMAIN-CONTAINING PROTEIN"/>
    <property type="match status" value="1"/>
</dbReference>
<evidence type="ECO:0000313" key="2">
    <source>
        <dbReference type="EMBL" id="MBH0779249.1"/>
    </source>
</evidence>
<accession>A0A931ID62</accession>
<dbReference type="Proteomes" id="UP000655751">
    <property type="component" value="Unassembled WGS sequence"/>
</dbReference>
<dbReference type="GO" id="GO:0016491">
    <property type="term" value="F:oxidoreductase activity"/>
    <property type="evidence" value="ECO:0007669"/>
    <property type="project" value="InterPro"/>
</dbReference>
<comment type="caution">
    <text evidence="2">The sequence shown here is derived from an EMBL/GenBank/DDBJ whole genome shotgun (WGS) entry which is preliminary data.</text>
</comment>
<dbReference type="PANTHER" id="PTHR36151">
    <property type="entry name" value="BLR2777 PROTEIN"/>
    <property type="match status" value="1"/>
</dbReference>
<gene>
    <name evidence="2" type="ORF">IT779_23555</name>
</gene>
<protein>
    <submittedName>
        <fullName evidence="2">DUF2236 domain-containing protein</fullName>
    </submittedName>
</protein>
<evidence type="ECO:0000259" key="1">
    <source>
        <dbReference type="Pfam" id="PF09995"/>
    </source>
</evidence>
<feature type="domain" description="ER-bound oxygenase mpaB/mpaB'/Rubber oxygenase catalytic" evidence="1">
    <location>
        <begin position="71"/>
        <end position="290"/>
    </location>
</feature>
<organism evidence="2 3">
    <name type="scientific">Nocardia bovistercoris</name>
    <dbReference type="NCBI Taxonomy" id="2785916"/>
    <lineage>
        <taxon>Bacteria</taxon>
        <taxon>Bacillati</taxon>
        <taxon>Actinomycetota</taxon>
        <taxon>Actinomycetes</taxon>
        <taxon>Mycobacteriales</taxon>
        <taxon>Nocardiaceae</taxon>
        <taxon>Nocardia</taxon>
    </lineage>
</organism>